<dbReference type="EMBL" id="MGHF01000006">
    <property type="protein sequence ID" value="OGM64463.1"/>
    <property type="molecule type" value="Genomic_DNA"/>
</dbReference>
<dbReference type="Gene3D" id="3.30.1490.300">
    <property type="match status" value="1"/>
</dbReference>
<dbReference type="Proteomes" id="UP000177082">
    <property type="component" value="Unassembled WGS sequence"/>
</dbReference>
<name>A0A1F8BKA3_9BACT</name>
<dbReference type="PANTHER" id="PTHR32432">
    <property type="entry name" value="CELL DIVISION PROTEIN FTSA-RELATED"/>
    <property type="match status" value="1"/>
</dbReference>
<dbReference type="InterPro" id="IPR043129">
    <property type="entry name" value="ATPase_NBD"/>
</dbReference>
<dbReference type="PANTHER" id="PTHR32432:SF3">
    <property type="entry name" value="ETHANOLAMINE UTILIZATION PROTEIN EUTJ"/>
    <property type="match status" value="1"/>
</dbReference>
<dbReference type="InterPro" id="IPR050696">
    <property type="entry name" value="FtsA/MreB"/>
</dbReference>
<dbReference type="InterPro" id="IPR005883">
    <property type="entry name" value="PilM"/>
</dbReference>
<dbReference type="AlphaFoldDB" id="A0A1F8BKA3"/>
<evidence type="ECO:0000313" key="2">
    <source>
        <dbReference type="Proteomes" id="UP000177082"/>
    </source>
</evidence>
<protein>
    <recommendedName>
        <fullName evidence="3">SHS2 domain-containing protein</fullName>
    </recommendedName>
</protein>
<dbReference type="NCBIfam" id="TIGR01175">
    <property type="entry name" value="pilM"/>
    <property type="match status" value="1"/>
</dbReference>
<dbReference type="PIRSF" id="PIRSF019169">
    <property type="entry name" value="PilM"/>
    <property type="match status" value="1"/>
</dbReference>
<comment type="caution">
    <text evidence="1">The sequence shown here is derived from an EMBL/GenBank/DDBJ whole genome shotgun (WGS) entry which is preliminary data.</text>
</comment>
<accession>A0A1F8BKA3</accession>
<gene>
    <name evidence="1" type="ORF">A2961_04365</name>
</gene>
<sequence length="338" mass="36691">MSVGIDVGTRTIKVVELSKSGDKYKLKASGVIGYTGVDPDKLNDEKDFVPIVEALKKLYKEAKIYDKKVSISLPEFQVFTRTVSLPQLTDQEVSSAIKWEAEQYVPIPLSEAILQHQILERRDNNTPPDVLVLLVAAQKSLVEKYVKIVSMAGLNCVGVETELLSIVRSLAPSDQTVLIADIGAKGTDLAISKNGMLVFSRSIPTAGDAFTRAVAQSLGINATQAEQYKRTYGMSKDQLEGKVKQALDPIVRIVGEEIKKAMHFYQSEDKGESPGTLILTGGVTGMPDIVPTLSKILGIEVIIGNPFSKVEVDPKIAQSLQGYYPLYPVAVGLALRGD</sequence>
<dbReference type="Gene3D" id="3.30.420.40">
    <property type="match status" value="2"/>
</dbReference>
<reference evidence="1 2" key="1">
    <citation type="journal article" date="2016" name="Nat. Commun.">
        <title>Thousands of microbial genomes shed light on interconnected biogeochemical processes in an aquifer system.</title>
        <authorList>
            <person name="Anantharaman K."/>
            <person name="Brown C.T."/>
            <person name="Hug L.A."/>
            <person name="Sharon I."/>
            <person name="Castelle C.J."/>
            <person name="Probst A.J."/>
            <person name="Thomas B.C."/>
            <person name="Singh A."/>
            <person name="Wilkins M.J."/>
            <person name="Karaoz U."/>
            <person name="Brodie E.L."/>
            <person name="Williams K.H."/>
            <person name="Hubbard S.S."/>
            <person name="Banfield J.F."/>
        </authorList>
    </citation>
    <scope>NUCLEOTIDE SEQUENCE [LARGE SCALE GENOMIC DNA]</scope>
</reference>
<evidence type="ECO:0008006" key="3">
    <source>
        <dbReference type="Google" id="ProtNLM"/>
    </source>
</evidence>
<dbReference type="CDD" id="cd24049">
    <property type="entry name" value="ASKHA_NBD_PilM"/>
    <property type="match status" value="1"/>
</dbReference>
<proteinExistence type="predicted"/>
<evidence type="ECO:0000313" key="1">
    <source>
        <dbReference type="EMBL" id="OGM64463.1"/>
    </source>
</evidence>
<dbReference type="Pfam" id="PF11104">
    <property type="entry name" value="PilM_2"/>
    <property type="match status" value="1"/>
</dbReference>
<organism evidence="1 2">
    <name type="scientific">Candidatus Woesebacteria bacterium RIFCSPLOWO2_01_FULL_39_21</name>
    <dbReference type="NCBI Taxonomy" id="1802519"/>
    <lineage>
        <taxon>Bacteria</taxon>
        <taxon>Candidatus Woeseibacteriota</taxon>
    </lineage>
</organism>
<dbReference type="STRING" id="1802519.A2961_04365"/>
<dbReference type="SUPFAM" id="SSF53067">
    <property type="entry name" value="Actin-like ATPase domain"/>
    <property type="match status" value="2"/>
</dbReference>